<evidence type="ECO:0000313" key="17">
    <source>
        <dbReference type="Proteomes" id="UP000811246"/>
    </source>
</evidence>
<evidence type="ECO:0000256" key="1">
    <source>
        <dbReference type="ARBA" id="ARBA00004609"/>
    </source>
</evidence>
<dbReference type="GO" id="GO:0004190">
    <property type="term" value="F:aspartic-type endopeptidase activity"/>
    <property type="evidence" value="ECO:0007669"/>
    <property type="project" value="UniProtKB-KW"/>
</dbReference>
<keyword evidence="5" id="KW-0645">Protease</keyword>
<comment type="similarity">
    <text evidence="2">Belongs to the peptidase A1 family.</text>
</comment>
<dbReference type="GO" id="GO:0006508">
    <property type="term" value="P:proteolysis"/>
    <property type="evidence" value="ECO:0007669"/>
    <property type="project" value="UniProtKB-KW"/>
</dbReference>
<keyword evidence="6 14" id="KW-0732">Signal</keyword>
<reference evidence="16" key="1">
    <citation type="submission" date="2021-01" db="EMBL/GenBank/DDBJ databases">
        <authorList>
            <person name="Lovell J.T."/>
            <person name="Bentley N."/>
            <person name="Bhattarai G."/>
            <person name="Jenkins J.W."/>
            <person name="Sreedasyam A."/>
            <person name="Alarcon Y."/>
            <person name="Bock C."/>
            <person name="Boston L."/>
            <person name="Carlson J."/>
            <person name="Cervantes K."/>
            <person name="Clermont K."/>
            <person name="Krom N."/>
            <person name="Kubenka K."/>
            <person name="Mamidi S."/>
            <person name="Mattison C."/>
            <person name="Monteros M."/>
            <person name="Pisani C."/>
            <person name="Plott C."/>
            <person name="Rajasekar S."/>
            <person name="Rhein H.S."/>
            <person name="Rohla C."/>
            <person name="Song M."/>
            <person name="Hilaire R.S."/>
            <person name="Shu S."/>
            <person name="Wells L."/>
            <person name="Wang X."/>
            <person name="Webber J."/>
            <person name="Heerema R.J."/>
            <person name="Klein P."/>
            <person name="Conner P."/>
            <person name="Grauke L."/>
            <person name="Grimwood J."/>
            <person name="Schmutz J."/>
            <person name="Randall J.J."/>
        </authorList>
    </citation>
    <scope>NUCLEOTIDE SEQUENCE</scope>
    <source>
        <tissue evidence="16">Leaf</tissue>
    </source>
</reference>
<evidence type="ECO:0000256" key="11">
    <source>
        <dbReference type="ARBA" id="ARBA00023288"/>
    </source>
</evidence>
<organism evidence="16 17">
    <name type="scientific">Carya illinoinensis</name>
    <name type="common">Pecan</name>
    <dbReference type="NCBI Taxonomy" id="32201"/>
    <lineage>
        <taxon>Eukaryota</taxon>
        <taxon>Viridiplantae</taxon>
        <taxon>Streptophyta</taxon>
        <taxon>Embryophyta</taxon>
        <taxon>Tracheophyta</taxon>
        <taxon>Spermatophyta</taxon>
        <taxon>Magnoliopsida</taxon>
        <taxon>eudicotyledons</taxon>
        <taxon>Gunneridae</taxon>
        <taxon>Pentapetalae</taxon>
        <taxon>rosids</taxon>
        <taxon>fabids</taxon>
        <taxon>Fagales</taxon>
        <taxon>Juglandaceae</taxon>
        <taxon>Carya</taxon>
    </lineage>
</organism>
<dbReference type="InterPro" id="IPR032799">
    <property type="entry name" value="TAXi_C"/>
</dbReference>
<dbReference type="EMBL" id="CM031832">
    <property type="protein sequence ID" value="KAG6700731.1"/>
    <property type="molecule type" value="Genomic_DNA"/>
</dbReference>
<dbReference type="FunFam" id="2.40.70.10:FF:000014">
    <property type="entry name" value="Aspartyl protease family protein 1"/>
    <property type="match status" value="1"/>
</dbReference>
<protein>
    <recommendedName>
        <fullName evidence="15">Peptidase A1 domain-containing protein</fullName>
    </recommendedName>
</protein>
<dbReference type="PROSITE" id="PS00141">
    <property type="entry name" value="ASP_PROTEASE"/>
    <property type="match status" value="2"/>
</dbReference>
<keyword evidence="8" id="KW-0378">Hydrolase</keyword>
<keyword evidence="4" id="KW-0336">GPI-anchor</keyword>
<dbReference type="GO" id="GO:0005886">
    <property type="term" value="C:plasma membrane"/>
    <property type="evidence" value="ECO:0007669"/>
    <property type="project" value="UniProtKB-SubCell"/>
</dbReference>
<dbReference type="PROSITE" id="PS51767">
    <property type="entry name" value="PEPTIDASE_A1"/>
    <property type="match status" value="1"/>
</dbReference>
<dbReference type="Proteomes" id="UP000811246">
    <property type="component" value="Chromosome 8"/>
</dbReference>
<name>A0A922JAA0_CARIL</name>
<proteinExistence type="inferred from homology"/>
<dbReference type="PANTHER" id="PTHR13683:SF826">
    <property type="entry name" value="ASPARTYL PROTEASE FAMILY PROTEIN 1"/>
    <property type="match status" value="1"/>
</dbReference>
<evidence type="ECO:0000256" key="6">
    <source>
        <dbReference type="ARBA" id="ARBA00022729"/>
    </source>
</evidence>
<evidence type="ECO:0000256" key="10">
    <source>
        <dbReference type="ARBA" id="ARBA00023180"/>
    </source>
</evidence>
<dbReference type="AlphaFoldDB" id="A0A922JAA0"/>
<dbReference type="InterPro" id="IPR001461">
    <property type="entry name" value="Aspartic_peptidase_A1"/>
</dbReference>
<dbReference type="InterPro" id="IPR032861">
    <property type="entry name" value="TAXi_N"/>
</dbReference>
<evidence type="ECO:0000256" key="14">
    <source>
        <dbReference type="SAM" id="SignalP"/>
    </source>
</evidence>
<evidence type="ECO:0000256" key="2">
    <source>
        <dbReference type="ARBA" id="ARBA00007447"/>
    </source>
</evidence>
<keyword evidence="9" id="KW-0472">Membrane</keyword>
<comment type="caution">
    <text evidence="16">The sequence shown here is derived from an EMBL/GenBank/DDBJ whole genome shotgun (WGS) entry which is preliminary data.</text>
</comment>
<feature type="chain" id="PRO_5038102739" description="Peptidase A1 domain-containing protein" evidence="14">
    <location>
        <begin position="29"/>
        <end position="525"/>
    </location>
</feature>
<evidence type="ECO:0000256" key="5">
    <source>
        <dbReference type="ARBA" id="ARBA00022670"/>
    </source>
</evidence>
<evidence type="ECO:0000256" key="9">
    <source>
        <dbReference type="ARBA" id="ARBA00023136"/>
    </source>
</evidence>
<gene>
    <name evidence="16" type="ORF">I3842_08G127200</name>
</gene>
<evidence type="ECO:0000256" key="12">
    <source>
        <dbReference type="PIRSR" id="PIRSR601461-1"/>
    </source>
</evidence>
<evidence type="ECO:0000256" key="3">
    <source>
        <dbReference type="ARBA" id="ARBA00022475"/>
    </source>
</evidence>
<evidence type="ECO:0000256" key="8">
    <source>
        <dbReference type="ARBA" id="ARBA00022801"/>
    </source>
</evidence>
<dbReference type="PANTHER" id="PTHR13683">
    <property type="entry name" value="ASPARTYL PROTEASES"/>
    <property type="match status" value="1"/>
</dbReference>
<evidence type="ECO:0000256" key="4">
    <source>
        <dbReference type="ARBA" id="ARBA00022622"/>
    </source>
</evidence>
<dbReference type="GO" id="GO:0098552">
    <property type="term" value="C:side of membrane"/>
    <property type="evidence" value="ECO:0007669"/>
    <property type="project" value="UniProtKB-KW"/>
</dbReference>
<feature type="active site" evidence="12">
    <location>
        <position position="329"/>
    </location>
</feature>
<evidence type="ECO:0000256" key="13">
    <source>
        <dbReference type="SAM" id="MobiDB-lite"/>
    </source>
</evidence>
<evidence type="ECO:0000313" key="16">
    <source>
        <dbReference type="EMBL" id="KAG6700731.1"/>
    </source>
</evidence>
<feature type="signal peptide" evidence="14">
    <location>
        <begin position="1"/>
        <end position="28"/>
    </location>
</feature>
<keyword evidence="10" id="KW-0325">Glycoprotein</keyword>
<feature type="domain" description="Peptidase A1" evidence="15">
    <location>
        <begin position="104"/>
        <end position="447"/>
    </location>
</feature>
<keyword evidence="11" id="KW-0449">Lipoprotein</keyword>
<feature type="active site" evidence="12">
    <location>
        <position position="122"/>
    </location>
</feature>
<dbReference type="FunFam" id="2.40.70.10:FF:000012">
    <property type="entry name" value="Aspartyl protease family protein 1"/>
    <property type="match status" value="1"/>
</dbReference>
<accession>A0A922JAA0</accession>
<dbReference type="Pfam" id="PF14543">
    <property type="entry name" value="TAXi_N"/>
    <property type="match status" value="1"/>
</dbReference>
<keyword evidence="7" id="KW-0064">Aspartyl protease</keyword>
<evidence type="ECO:0000259" key="15">
    <source>
        <dbReference type="PROSITE" id="PS51767"/>
    </source>
</evidence>
<dbReference type="InterPro" id="IPR001969">
    <property type="entry name" value="Aspartic_peptidase_AS"/>
</dbReference>
<keyword evidence="3" id="KW-1003">Cell membrane</keyword>
<dbReference type="Pfam" id="PF14541">
    <property type="entry name" value="TAXi_C"/>
    <property type="match status" value="1"/>
</dbReference>
<dbReference type="InterPro" id="IPR033121">
    <property type="entry name" value="PEPTIDASE_A1"/>
</dbReference>
<feature type="region of interest" description="Disordered" evidence="13">
    <location>
        <begin position="457"/>
        <end position="505"/>
    </location>
</feature>
<sequence length="525" mass="56572">MSWGPFTSARSFLLLFLFLGLGSRICYGSGFGFDIHHRFSDPVKGILGFDGLPERGSVEYYAAMSHRDRLIRGRHLATSDGQTSPLTFVDGNETARINSLGFLHYADVSVGTPNLSFLVALDTGSDLFWLPCDCKPGSCVTALQNSSGSIIDLSIYSPSNSSTSKNVSCNSTLCGQTPSCPSANSNCPYNISYLSTNTSSTGILVEDILHLITDDDQQKAVDAPITFGCGQIQTGGFLEGAAPNGLFGLGIENISVPSTLARNGLASNSFALCFGRDGFGRISFGDNGSSDQSETPFNIRQSHPTYNISITQITVGKNSSELEFSAIFDSGTSFTSLRDPAYTFISESFNSQIQEKRHTSDPLMPFEYCYYLSANQTSYVTPDVNLTMKGGDRYSLNDPIVIVTTKDAVLYCLGLHKSDVNIDIIGQNFMTGYNIVFDRERMLLGWKDSNCYNDQTSNNLPISPSQPPAVSPALPVDPEATGGTGNNSQTPVATPGAAPRTNHPPNLKSFTCTLTMLLISFFALV</sequence>
<evidence type="ECO:0000256" key="7">
    <source>
        <dbReference type="ARBA" id="ARBA00022750"/>
    </source>
</evidence>
<comment type="subcellular location">
    <subcellularLocation>
        <location evidence="1">Cell membrane</location>
        <topology evidence="1">Lipid-anchor</topology>
        <topology evidence="1">GPI-anchor</topology>
    </subcellularLocation>
</comment>